<proteinExistence type="predicted"/>
<dbReference type="InterPro" id="IPR050832">
    <property type="entry name" value="Bact_Acetyltransf"/>
</dbReference>
<sequence>MSALDTQHVRAATPGDIEELIRLRSYLLEDAPSMGLPYAVTSPHQSASWREAYRDWLGKHLRGDGSISVVVVPGEGRLRACATAVVDQRAPSPACLSGRAGWVQSVVTDPRDRGCGLGSAVLEHLTAWLRARGVDEVVLQTTPAAADFYRRAGFLATGEDLLFKTLDTAGKAF</sequence>
<dbReference type="InterPro" id="IPR016181">
    <property type="entry name" value="Acyl_CoA_acyltransferase"/>
</dbReference>
<dbReference type="PROSITE" id="PS51186">
    <property type="entry name" value="GNAT"/>
    <property type="match status" value="1"/>
</dbReference>
<name>A0A640TCZ6_9ACTN</name>
<dbReference type="PANTHER" id="PTHR43877">
    <property type="entry name" value="AMINOALKYLPHOSPHONATE N-ACETYLTRANSFERASE-RELATED-RELATED"/>
    <property type="match status" value="1"/>
</dbReference>
<dbReference type="Gene3D" id="3.40.630.30">
    <property type="match status" value="1"/>
</dbReference>
<accession>A0A640TCZ6</accession>
<dbReference type="EMBL" id="BLIO01000001">
    <property type="protein sequence ID" value="GFE19525.1"/>
    <property type="molecule type" value="Genomic_DNA"/>
</dbReference>
<evidence type="ECO:0000256" key="2">
    <source>
        <dbReference type="ARBA" id="ARBA00023315"/>
    </source>
</evidence>
<gene>
    <name evidence="4" type="ORF">Sgleb_75720</name>
</gene>
<evidence type="ECO:0000256" key="1">
    <source>
        <dbReference type="ARBA" id="ARBA00022679"/>
    </source>
</evidence>
<protein>
    <recommendedName>
        <fullName evidence="3">N-acetyltransferase domain-containing protein</fullName>
    </recommendedName>
</protein>
<dbReference type="Proteomes" id="UP000430079">
    <property type="component" value="Unassembled WGS sequence"/>
</dbReference>
<keyword evidence="1" id="KW-0808">Transferase</keyword>
<evidence type="ECO:0000313" key="5">
    <source>
        <dbReference type="Proteomes" id="UP000430079"/>
    </source>
</evidence>
<organism evidence="4 5">
    <name type="scientific">Streptomyces glebosus</name>
    <dbReference type="NCBI Taxonomy" id="249580"/>
    <lineage>
        <taxon>Bacteria</taxon>
        <taxon>Bacillati</taxon>
        <taxon>Actinomycetota</taxon>
        <taxon>Actinomycetes</taxon>
        <taxon>Kitasatosporales</taxon>
        <taxon>Streptomycetaceae</taxon>
        <taxon>Streptomyces</taxon>
    </lineage>
</organism>
<feature type="domain" description="N-acetyltransferase" evidence="3">
    <location>
        <begin position="7"/>
        <end position="173"/>
    </location>
</feature>
<dbReference type="GO" id="GO:0016747">
    <property type="term" value="F:acyltransferase activity, transferring groups other than amino-acyl groups"/>
    <property type="evidence" value="ECO:0007669"/>
    <property type="project" value="InterPro"/>
</dbReference>
<dbReference type="CDD" id="cd04301">
    <property type="entry name" value="NAT_SF"/>
    <property type="match status" value="1"/>
</dbReference>
<evidence type="ECO:0000313" key="4">
    <source>
        <dbReference type="EMBL" id="GFE19525.1"/>
    </source>
</evidence>
<keyword evidence="2" id="KW-0012">Acyltransferase</keyword>
<keyword evidence="5" id="KW-1185">Reference proteome</keyword>
<dbReference type="SUPFAM" id="SSF55729">
    <property type="entry name" value="Acyl-CoA N-acyltransferases (Nat)"/>
    <property type="match status" value="1"/>
</dbReference>
<evidence type="ECO:0000259" key="3">
    <source>
        <dbReference type="PROSITE" id="PS51186"/>
    </source>
</evidence>
<dbReference type="AlphaFoldDB" id="A0A640TCZ6"/>
<dbReference type="InterPro" id="IPR000182">
    <property type="entry name" value="GNAT_dom"/>
</dbReference>
<dbReference type="Pfam" id="PF00583">
    <property type="entry name" value="Acetyltransf_1"/>
    <property type="match status" value="1"/>
</dbReference>
<comment type="caution">
    <text evidence="4">The sequence shown here is derived from an EMBL/GenBank/DDBJ whole genome shotgun (WGS) entry which is preliminary data.</text>
</comment>
<reference evidence="4 5" key="1">
    <citation type="submission" date="2019-12" db="EMBL/GenBank/DDBJ databases">
        <title>Whole genome shotgun sequence of Streptomyces hygroscopicus subsp. glebosus NBRC 13786.</title>
        <authorList>
            <person name="Ichikawa N."/>
            <person name="Kimura A."/>
            <person name="Kitahashi Y."/>
            <person name="Komaki H."/>
            <person name="Tamura T."/>
        </authorList>
    </citation>
    <scope>NUCLEOTIDE SEQUENCE [LARGE SCALE GENOMIC DNA]</scope>
    <source>
        <strain evidence="4 5">NBRC 13786</strain>
    </source>
</reference>
<dbReference type="RefSeq" id="WP_190143190.1">
    <property type="nucleotide sequence ID" value="NZ_BLIO01000001.1"/>
</dbReference>